<evidence type="ECO:0000313" key="2">
    <source>
        <dbReference type="Proteomes" id="UP001432146"/>
    </source>
</evidence>
<name>A0AAW0Z9G4_9HYME</name>
<dbReference type="AlphaFoldDB" id="A0AAW0Z9G4"/>
<sequence length="107" mass="11883">MLPQRFLRIPRVVASQIYSPGNIKGREGGGWVGRTNTGNPHSQSLSKYNEDSQSIYLSAYLCSDYFPLSSLIYDSPGYIVFPVECGPSLMHNAASDQRAFGTRHPRT</sequence>
<keyword evidence="2" id="KW-1185">Reference proteome</keyword>
<dbReference type="EMBL" id="JAWNGG020000335">
    <property type="protein sequence ID" value="KAK9294269.1"/>
    <property type="molecule type" value="Genomic_DNA"/>
</dbReference>
<dbReference type="Proteomes" id="UP001432146">
    <property type="component" value="Unassembled WGS sequence"/>
</dbReference>
<reference evidence="1 2" key="1">
    <citation type="submission" date="2024-05" db="EMBL/GenBank/DDBJ databases">
        <title>The nuclear and mitochondrial genome assemblies of Tetragonisca angustula (Apidae: Meliponini), a tiny yet remarkable pollinator in the Neotropics.</title>
        <authorList>
            <person name="Ferrari R."/>
            <person name="Ricardo P.C."/>
            <person name="Dias F.C."/>
            <person name="Araujo N.S."/>
            <person name="Soares D.O."/>
            <person name="Zhou Q.-S."/>
            <person name="Zhu C.-D."/>
            <person name="Coutinho L."/>
            <person name="Airas M.C."/>
            <person name="Batista T.M."/>
        </authorList>
    </citation>
    <scope>NUCLEOTIDE SEQUENCE [LARGE SCALE GENOMIC DNA]</scope>
    <source>
        <strain evidence="1">ASF017062</strain>
        <tissue evidence="1">Abdomen</tissue>
    </source>
</reference>
<gene>
    <name evidence="1" type="ORF">QLX08_011061</name>
</gene>
<proteinExistence type="predicted"/>
<evidence type="ECO:0000313" key="1">
    <source>
        <dbReference type="EMBL" id="KAK9294269.1"/>
    </source>
</evidence>
<accession>A0AAW0Z9G4</accession>
<organism evidence="1 2">
    <name type="scientific">Tetragonisca angustula</name>
    <dbReference type="NCBI Taxonomy" id="166442"/>
    <lineage>
        <taxon>Eukaryota</taxon>
        <taxon>Metazoa</taxon>
        <taxon>Ecdysozoa</taxon>
        <taxon>Arthropoda</taxon>
        <taxon>Hexapoda</taxon>
        <taxon>Insecta</taxon>
        <taxon>Pterygota</taxon>
        <taxon>Neoptera</taxon>
        <taxon>Endopterygota</taxon>
        <taxon>Hymenoptera</taxon>
        <taxon>Apocrita</taxon>
        <taxon>Aculeata</taxon>
        <taxon>Apoidea</taxon>
        <taxon>Anthophila</taxon>
        <taxon>Apidae</taxon>
        <taxon>Tetragonisca</taxon>
    </lineage>
</organism>
<comment type="caution">
    <text evidence="1">The sequence shown here is derived from an EMBL/GenBank/DDBJ whole genome shotgun (WGS) entry which is preliminary data.</text>
</comment>
<protein>
    <submittedName>
        <fullName evidence="1">Uncharacterized protein</fullName>
    </submittedName>
</protein>